<dbReference type="InParanoid" id="A0A2V0NY49"/>
<evidence type="ECO:0000313" key="4">
    <source>
        <dbReference type="Proteomes" id="UP000247498"/>
    </source>
</evidence>
<organism evidence="3 4">
    <name type="scientific">Raphidocelis subcapitata</name>
    <dbReference type="NCBI Taxonomy" id="307507"/>
    <lineage>
        <taxon>Eukaryota</taxon>
        <taxon>Viridiplantae</taxon>
        <taxon>Chlorophyta</taxon>
        <taxon>core chlorophytes</taxon>
        <taxon>Chlorophyceae</taxon>
        <taxon>CS clade</taxon>
        <taxon>Sphaeropleales</taxon>
        <taxon>Selenastraceae</taxon>
        <taxon>Raphidocelis</taxon>
    </lineage>
</organism>
<comment type="caution">
    <text evidence="3">The sequence shown here is derived from an EMBL/GenBank/DDBJ whole genome shotgun (WGS) entry which is preliminary data.</text>
</comment>
<feature type="region of interest" description="Disordered" evidence="2">
    <location>
        <begin position="151"/>
        <end position="179"/>
    </location>
</feature>
<feature type="region of interest" description="Disordered" evidence="2">
    <location>
        <begin position="81"/>
        <end position="113"/>
    </location>
</feature>
<reference evidence="3 4" key="1">
    <citation type="journal article" date="2018" name="Sci. Rep.">
        <title>Raphidocelis subcapitata (=Pseudokirchneriella subcapitata) provides an insight into genome evolution and environmental adaptations in the Sphaeropleales.</title>
        <authorList>
            <person name="Suzuki S."/>
            <person name="Yamaguchi H."/>
            <person name="Nakajima N."/>
            <person name="Kawachi M."/>
        </authorList>
    </citation>
    <scope>NUCLEOTIDE SEQUENCE [LARGE SCALE GENOMIC DNA]</scope>
    <source>
        <strain evidence="3 4">NIES-35</strain>
    </source>
</reference>
<dbReference type="Proteomes" id="UP000247498">
    <property type="component" value="Unassembled WGS sequence"/>
</dbReference>
<evidence type="ECO:0000256" key="2">
    <source>
        <dbReference type="SAM" id="MobiDB-lite"/>
    </source>
</evidence>
<feature type="compositionally biased region" description="Gly residues" evidence="2">
    <location>
        <begin position="157"/>
        <end position="179"/>
    </location>
</feature>
<dbReference type="OrthoDB" id="547973at2759"/>
<protein>
    <submittedName>
        <fullName evidence="3">Uncharacterized protein</fullName>
    </submittedName>
</protein>
<evidence type="ECO:0000256" key="1">
    <source>
        <dbReference type="SAM" id="Coils"/>
    </source>
</evidence>
<name>A0A2V0NY49_9CHLO</name>
<keyword evidence="4" id="KW-1185">Reference proteome</keyword>
<dbReference type="EMBL" id="BDRX01000033">
    <property type="protein sequence ID" value="GBF92546.1"/>
    <property type="molecule type" value="Genomic_DNA"/>
</dbReference>
<dbReference type="AlphaFoldDB" id="A0A2V0NY49"/>
<feature type="compositionally biased region" description="Gly residues" evidence="2">
    <location>
        <begin position="87"/>
        <end position="113"/>
    </location>
</feature>
<feature type="coiled-coil region" evidence="1">
    <location>
        <begin position="1"/>
        <end position="28"/>
    </location>
</feature>
<accession>A0A2V0NY49</accession>
<gene>
    <name evidence="3" type="ORF">Rsub_05160</name>
</gene>
<keyword evidence="1" id="KW-0175">Coiled coil</keyword>
<proteinExistence type="predicted"/>
<sequence length="449" mass="46991">MRSSLQQVEELSAQLEALVVERDRIQARSRLCERMLHLNLHHEARLHTDKEIMVREQDMLLEELAAFVNLAEGLGPADAAAAARGASDGGGGGGGGSGGGSGGGGGSADGSGAGGPGGVSMGVVRGWTLGHFADAVFPRYIWRLRQLLATPAPGGSSSTGGGGGGSTGGSTGGGGGGGGELERLVAWRREHEDRRAMFSHFYWAAYLLNAGETAGAGAPPSAEAWGEVLRLLQLRPEQEAAIVSARRSLLSELSRVARDWAGVLPTLALELLQVPQERWASCPHVERMVANLVAEREAVVAFVDTVCNETLSLRQEAQLEVASYPWCPDLWALSGLLARAAGAEEPSTADPLAELSKGTDVLRPLMPFATAFQLLRAPLTARAAGGRLKRALLLDTFRTVVPAAAFGAPSGDALRSLTLLEAHMGSFQPVMLYDWLKANLPCALQAAAA</sequence>
<evidence type="ECO:0000313" key="3">
    <source>
        <dbReference type="EMBL" id="GBF92546.1"/>
    </source>
</evidence>